<sequence>MAWTEADGDGPEYFGLVFGQGVSPRELAVRLGAPEDSPVLDPATIERIEQAWPTHRYDDPNIGRIGDAGNGWSFCLLPCAAMETSGSDNPWGEVTGRTLPGMVCEPREFRNARHAPEGPTERNPTWDRLRALGFDL</sequence>
<evidence type="ECO:0000313" key="1">
    <source>
        <dbReference type="EMBL" id="QES32285.1"/>
    </source>
</evidence>
<evidence type="ECO:0000313" key="2">
    <source>
        <dbReference type="Proteomes" id="UP000322927"/>
    </source>
</evidence>
<dbReference type="AlphaFoldDB" id="A0A5P2BP81"/>
<accession>A0A5P2BP81</accession>
<protein>
    <submittedName>
        <fullName evidence="1">Uncharacterized protein</fullName>
    </submittedName>
</protein>
<organism evidence="1 2">
    <name type="scientific">Streptomyces venezuelae</name>
    <dbReference type="NCBI Taxonomy" id="54571"/>
    <lineage>
        <taxon>Bacteria</taxon>
        <taxon>Bacillati</taxon>
        <taxon>Actinomycetota</taxon>
        <taxon>Actinomycetes</taxon>
        <taxon>Kitasatosporales</taxon>
        <taxon>Streptomycetaceae</taxon>
        <taxon>Streptomyces</taxon>
    </lineage>
</organism>
<proteinExistence type="predicted"/>
<name>A0A5P2BP81_STRVZ</name>
<gene>
    <name evidence="1" type="ORF">DEJ48_01625</name>
</gene>
<dbReference type="RefSeq" id="WP_150213766.1">
    <property type="nucleotide sequence ID" value="NZ_CP029192.1"/>
</dbReference>
<reference evidence="1 2" key="1">
    <citation type="submission" date="2018-05" db="EMBL/GenBank/DDBJ databases">
        <title>Streptomyces venezuelae.</title>
        <authorList>
            <person name="Kim W."/>
            <person name="Lee N."/>
            <person name="Cho B.-K."/>
        </authorList>
    </citation>
    <scope>NUCLEOTIDE SEQUENCE [LARGE SCALE GENOMIC DNA]</scope>
    <source>
        <strain evidence="1 2">ATCC 14584</strain>
    </source>
</reference>
<dbReference type="OrthoDB" id="4173390at2"/>
<dbReference type="EMBL" id="CP029192">
    <property type="protein sequence ID" value="QES32285.1"/>
    <property type="molecule type" value="Genomic_DNA"/>
</dbReference>
<dbReference type="Proteomes" id="UP000322927">
    <property type="component" value="Chromosome"/>
</dbReference>